<gene>
    <name evidence="1" type="ORF">Acr_16g0005060</name>
</gene>
<reference evidence="1 2" key="1">
    <citation type="submission" date="2019-07" db="EMBL/GenBank/DDBJ databases">
        <title>De Novo Assembly of kiwifruit Actinidia rufa.</title>
        <authorList>
            <person name="Sugita-Konishi S."/>
            <person name="Sato K."/>
            <person name="Mori E."/>
            <person name="Abe Y."/>
            <person name="Kisaki G."/>
            <person name="Hamano K."/>
            <person name="Suezawa K."/>
            <person name="Otani M."/>
            <person name="Fukuda T."/>
            <person name="Manabe T."/>
            <person name="Gomi K."/>
            <person name="Tabuchi M."/>
            <person name="Akimitsu K."/>
            <person name="Kataoka I."/>
        </authorList>
    </citation>
    <scope>NUCLEOTIDE SEQUENCE [LARGE SCALE GENOMIC DNA]</scope>
    <source>
        <strain evidence="2">cv. Fuchu</strain>
    </source>
</reference>
<proteinExistence type="predicted"/>
<accession>A0A7J0FYV2</accession>
<name>A0A7J0FYV2_9ERIC</name>
<comment type="caution">
    <text evidence="1">The sequence shown here is derived from an EMBL/GenBank/DDBJ whole genome shotgun (WGS) entry which is preliminary data.</text>
</comment>
<organism evidence="1 2">
    <name type="scientific">Actinidia rufa</name>
    <dbReference type="NCBI Taxonomy" id="165716"/>
    <lineage>
        <taxon>Eukaryota</taxon>
        <taxon>Viridiplantae</taxon>
        <taxon>Streptophyta</taxon>
        <taxon>Embryophyta</taxon>
        <taxon>Tracheophyta</taxon>
        <taxon>Spermatophyta</taxon>
        <taxon>Magnoliopsida</taxon>
        <taxon>eudicotyledons</taxon>
        <taxon>Gunneridae</taxon>
        <taxon>Pentapetalae</taxon>
        <taxon>asterids</taxon>
        <taxon>Ericales</taxon>
        <taxon>Actinidiaceae</taxon>
        <taxon>Actinidia</taxon>
    </lineage>
</organism>
<evidence type="ECO:0000313" key="1">
    <source>
        <dbReference type="EMBL" id="GFZ03882.1"/>
    </source>
</evidence>
<sequence length="162" mass="18036">MRGEKIENRHPRRFYGCHAPTAWLVAHDQQPTSSPGRGSCQKVLWRASHLLFPDIPRERRRPLPLAQASKAIIVPSSLNNVISDITKALARAAFVFGSVCTELQRRTPPSLFYSDSSEEVPTLARPDYVIMLGATVRVVKLQGEAAHMPPKSNVIRKCVISL</sequence>
<dbReference type="OrthoDB" id="10317849at2759"/>
<evidence type="ECO:0000313" key="2">
    <source>
        <dbReference type="Proteomes" id="UP000585474"/>
    </source>
</evidence>
<keyword evidence="2" id="KW-1185">Reference proteome</keyword>
<dbReference type="AlphaFoldDB" id="A0A7J0FYV2"/>
<dbReference type="Proteomes" id="UP000585474">
    <property type="component" value="Unassembled WGS sequence"/>
</dbReference>
<protein>
    <submittedName>
        <fullName evidence="1">Uncharacterized protein</fullName>
    </submittedName>
</protein>
<dbReference type="EMBL" id="BJWL01000016">
    <property type="protein sequence ID" value="GFZ03882.1"/>
    <property type="molecule type" value="Genomic_DNA"/>
</dbReference>